<dbReference type="PROSITE" id="PS50850">
    <property type="entry name" value="MFS"/>
    <property type="match status" value="1"/>
</dbReference>
<feature type="transmembrane region" description="Helical" evidence="9">
    <location>
        <begin position="385"/>
        <end position="403"/>
    </location>
</feature>
<feature type="transmembrane region" description="Helical" evidence="9">
    <location>
        <begin position="89"/>
        <end position="111"/>
    </location>
</feature>
<feature type="transmembrane region" description="Helical" evidence="9">
    <location>
        <begin position="216"/>
        <end position="240"/>
    </location>
</feature>
<keyword evidence="3" id="KW-0813">Transport</keyword>
<dbReference type="InterPro" id="IPR036259">
    <property type="entry name" value="MFS_trans_sf"/>
</dbReference>
<evidence type="ECO:0000313" key="12">
    <source>
        <dbReference type="Proteomes" id="UP001524587"/>
    </source>
</evidence>
<dbReference type="SUPFAM" id="SSF103473">
    <property type="entry name" value="MFS general substrate transporter"/>
    <property type="match status" value="1"/>
</dbReference>
<evidence type="ECO:0000256" key="8">
    <source>
        <dbReference type="ARBA" id="ARBA00023136"/>
    </source>
</evidence>
<evidence type="ECO:0000256" key="6">
    <source>
        <dbReference type="ARBA" id="ARBA00022847"/>
    </source>
</evidence>
<comment type="caution">
    <text evidence="11">The sequence shown here is derived from an EMBL/GenBank/DDBJ whole genome shotgun (WGS) entry which is preliminary data.</text>
</comment>
<feature type="transmembrane region" description="Helical" evidence="9">
    <location>
        <begin position="42"/>
        <end position="69"/>
    </location>
</feature>
<keyword evidence="6" id="KW-0769">Symport</keyword>
<feature type="transmembrane region" description="Helical" evidence="9">
    <location>
        <begin position="6"/>
        <end position="30"/>
    </location>
</feature>
<feature type="domain" description="Major facilitator superfamily (MFS) profile" evidence="10">
    <location>
        <begin position="5"/>
        <end position="407"/>
    </location>
</feature>
<dbReference type="PANTHER" id="PTHR43528:SF3">
    <property type="entry name" value="CITRATE-PROTON SYMPORTER"/>
    <property type="match status" value="1"/>
</dbReference>
<feature type="transmembrane region" description="Helical" evidence="9">
    <location>
        <begin position="152"/>
        <end position="170"/>
    </location>
</feature>
<dbReference type="RefSeq" id="WP_422862571.1">
    <property type="nucleotide sequence ID" value="NZ_JAMSKV010000001.1"/>
</dbReference>
<dbReference type="PROSITE" id="PS00217">
    <property type="entry name" value="SUGAR_TRANSPORT_2"/>
    <property type="match status" value="1"/>
</dbReference>
<dbReference type="InterPro" id="IPR051084">
    <property type="entry name" value="H+-coupled_symporters"/>
</dbReference>
<feature type="transmembrane region" description="Helical" evidence="9">
    <location>
        <begin position="176"/>
        <end position="196"/>
    </location>
</feature>
<organism evidence="11 12">
    <name type="scientific">Endosaccharibacter trunci</name>
    <dbReference type="NCBI Taxonomy" id="2812733"/>
    <lineage>
        <taxon>Bacteria</taxon>
        <taxon>Pseudomonadati</taxon>
        <taxon>Pseudomonadota</taxon>
        <taxon>Alphaproteobacteria</taxon>
        <taxon>Acetobacterales</taxon>
        <taxon>Acetobacteraceae</taxon>
        <taxon>Endosaccharibacter</taxon>
    </lineage>
</organism>
<keyword evidence="12" id="KW-1185">Reference proteome</keyword>
<reference evidence="11 12" key="1">
    <citation type="submission" date="2022-06" db="EMBL/GenBank/DDBJ databases">
        <title>Endosaccharibacter gen. nov., sp. nov., endophytic bacteria isolated from sugarcane.</title>
        <authorList>
            <person name="Pitiwittayakul N."/>
            <person name="Yukphan P."/>
            <person name="Charoenyingcharoen P."/>
            <person name="Tanasupawat S."/>
        </authorList>
    </citation>
    <scope>NUCLEOTIDE SEQUENCE [LARGE SCALE GENOMIC DNA]</scope>
    <source>
        <strain evidence="11 12">KSS8</strain>
    </source>
</reference>
<proteinExistence type="inferred from homology"/>
<evidence type="ECO:0000256" key="2">
    <source>
        <dbReference type="ARBA" id="ARBA00008240"/>
    </source>
</evidence>
<dbReference type="InterPro" id="IPR020846">
    <property type="entry name" value="MFS_dom"/>
</dbReference>
<dbReference type="InterPro" id="IPR005829">
    <property type="entry name" value="Sugar_transporter_CS"/>
</dbReference>
<evidence type="ECO:0000313" key="11">
    <source>
        <dbReference type="EMBL" id="MCQ8277130.1"/>
    </source>
</evidence>
<dbReference type="EMBL" id="JAMSKV010000001">
    <property type="protein sequence ID" value="MCQ8277130.1"/>
    <property type="molecule type" value="Genomic_DNA"/>
</dbReference>
<dbReference type="Gene3D" id="1.20.1250.20">
    <property type="entry name" value="MFS general substrate transporter like domains"/>
    <property type="match status" value="2"/>
</dbReference>
<evidence type="ECO:0000256" key="4">
    <source>
        <dbReference type="ARBA" id="ARBA00022475"/>
    </source>
</evidence>
<accession>A0ABT1W2P3</accession>
<feature type="transmembrane region" description="Helical" evidence="9">
    <location>
        <begin position="287"/>
        <end position="308"/>
    </location>
</feature>
<comment type="similarity">
    <text evidence="2">Belongs to the major facilitator superfamily. Metabolite:H+ Symporter (MHS) family (TC 2.A.1.6) family.</text>
</comment>
<comment type="subcellular location">
    <subcellularLocation>
        <location evidence="1">Cell membrane</location>
        <topology evidence="1">Multi-pass membrane protein</topology>
    </subcellularLocation>
</comment>
<name>A0ABT1W2P3_9PROT</name>
<feature type="transmembrane region" description="Helical" evidence="9">
    <location>
        <begin position="314"/>
        <end position="340"/>
    </location>
</feature>
<feature type="transmembrane region" description="Helical" evidence="9">
    <location>
        <begin position="352"/>
        <end position="379"/>
    </location>
</feature>
<evidence type="ECO:0000256" key="5">
    <source>
        <dbReference type="ARBA" id="ARBA00022692"/>
    </source>
</evidence>
<protein>
    <submittedName>
        <fullName evidence="11">MFS transporter</fullName>
    </submittedName>
</protein>
<dbReference type="PANTHER" id="PTHR43528">
    <property type="entry name" value="ALPHA-KETOGLUTARATE PERMEASE"/>
    <property type="match status" value="1"/>
</dbReference>
<dbReference type="Proteomes" id="UP001524587">
    <property type="component" value="Unassembled WGS sequence"/>
</dbReference>
<feature type="transmembrane region" description="Helical" evidence="9">
    <location>
        <begin position="260"/>
        <end position="280"/>
    </location>
</feature>
<keyword evidence="5 9" id="KW-0812">Transmembrane</keyword>
<gene>
    <name evidence="11" type="ORF">NFI95_01525</name>
</gene>
<dbReference type="InterPro" id="IPR011701">
    <property type="entry name" value="MFS"/>
</dbReference>
<evidence type="ECO:0000259" key="10">
    <source>
        <dbReference type="PROSITE" id="PS50850"/>
    </source>
</evidence>
<dbReference type="Pfam" id="PF07690">
    <property type="entry name" value="MFS_1"/>
    <property type="match status" value="1"/>
</dbReference>
<keyword evidence="4" id="KW-1003">Cell membrane</keyword>
<evidence type="ECO:0000256" key="3">
    <source>
        <dbReference type="ARBA" id="ARBA00022448"/>
    </source>
</evidence>
<evidence type="ECO:0000256" key="7">
    <source>
        <dbReference type="ARBA" id="ARBA00022989"/>
    </source>
</evidence>
<sequence length="407" mass="42393">MGAASVAAAVFGNLLEVFDFIAYGIFAVAIGRCFFPSKDAYLSLLLSVTTFGVGFVTRPLGALLIGILADRRGRRAGMIASLGLMGLGSLTIAVLPGYATLGIAAPVLLLLARMIQGIAWGAEAGPATAFLLENAPPSQRGYFASWQSASQMLAVLLAGSIGFLSALLGGEATMNAWGWRIPFALGVLVVPVGLLLRRGMEEAPRLAESSADGASLFQSGWVALACATMLVIAGTVSQYFINYVTTYALTSLHLPETISFLGTVIAGVVGTAAALGGGALSDRIGLFPIVVLPRILLGLLIVPMLVLLQGVPGWWSFALVTASITLLQVGSFAASLRLLLELFPAQKRSTGFGLLYALGISVFGGTAQIVFTFLIHWTGNPASPSWYLALVNLLCAGAGMVLIRGRR</sequence>
<evidence type="ECO:0000256" key="1">
    <source>
        <dbReference type="ARBA" id="ARBA00004651"/>
    </source>
</evidence>
<keyword evidence="8 9" id="KW-0472">Membrane</keyword>
<evidence type="ECO:0000256" key="9">
    <source>
        <dbReference type="SAM" id="Phobius"/>
    </source>
</evidence>
<keyword evidence="7 9" id="KW-1133">Transmembrane helix</keyword>